<keyword evidence="11 25" id="KW-0812">Transmembrane</keyword>
<dbReference type="Gene3D" id="1.20.210.10">
    <property type="entry name" value="Cytochrome c oxidase-like, subunit I domain"/>
    <property type="match status" value="1"/>
</dbReference>
<gene>
    <name evidence="28" type="primary">cyoB</name>
    <name evidence="28" type="ORF">JHT90_00860</name>
</gene>
<feature type="transmembrane region" description="Helical" evidence="26">
    <location>
        <begin position="368"/>
        <end position="390"/>
    </location>
</feature>
<dbReference type="GO" id="GO:0022904">
    <property type="term" value="P:respiratory electron transport chain"/>
    <property type="evidence" value="ECO:0007669"/>
    <property type="project" value="TreeGrafter"/>
</dbReference>
<evidence type="ECO:0000256" key="25">
    <source>
        <dbReference type="RuleBase" id="RU000370"/>
    </source>
</evidence>
<feature type="transmembrane region" description="Helical" evidence="26">
    <location>
        <begin position="478"/>
        <end position="501"/>
    </location>
</feature>
<evidence type="ECO:0000256" key="13">
    <source>
        <dbReference type="ARBA" id="ARBA00022982"/>
    </source>
</evidence>
<evidence type="ECO:0000256" key="17">
    <source>
        <dbReference type="ARBA" id="ARBA00023136"/>
    </source>
</evidence>
<dbReference type="InterPro" id="IPR036927">
    <property type="entry name" value="Cyt_c_oxase-like_su1_sf"/>
</dbReference>
<comment type="subunit">
    <text evidence="23">The cytochrome bo(3) ubiquinol oxidase complex is a heterooctamer of two A chains, two B chains, two C chains and two D chains.</text>
</comment>
<comment type="cofactor">
    <cofactor evidence="22">
        <name>Fe(II)-heme o</name>
        <dbReference type="ChEBI" id="CHEBI:60530"/>
    </cofactor>
</comment>
<evidence type="ECO:0000256" key="7">
    <source>
        <dbReference type="ARBA" id="ARBA00022448"/>
    </source>
</evidence>
<dbReference type="InterPro" id="IPR023615">
    <property type="entry name" value="Cyt_c_Oxase_su1_BS"/>
</dbReference>
<evidence type="ECO:0000256" key="1">
    <source>
        <dbReference type="ARBA" id="ARBA00001970"/>
    </source>
</evidence>
<feature type="transmembrane region" description="Helical" evidence="26">
    <location>
        <begin position="166"/>
        <end position="194"/>
    </location>
</feature>
<dbReference type="InterPro" id="IPR014207">
    <property type="entry name" value="Cyt_c_ubiqinol_oxidase_su1"/>
</dbReference>
<dbReference type="PRINTS" id="PR01165">
    <property type="entry name" value="CYCOXIDASEI"/>
</dbReference>
<accession>A0A974NFI3</accession>
<dbReference type="NCBIfam" id="TIGR02843">
    <property type="entry name" value="CyoB"/>
    <property type="match status" value="1"/>
</dbReference>
<dbReference type="InterPro" id="IPR023616">
    <property type="entry name" value="Cyt_c_oxase-like_su1_dom"/>
</dbReference>
<feature type="domain" description="Cytochrome oxidase subunit I profile" evidence="27">
    <location>
        <begin position="55"/>
        <end position="582"/>
    </location>
</feature>
<evidence type="ECO:0000256" key="20">
    <source>
        <dbReference type="ARBA" id="ARBA00032190"/>
    </source>
</evidence>
<dbReference type="Pfam" id="PF00115">
    <property type="entry name" value="COX1"/>
    <property type="match status" value="1"/>
</dbReference>
<evidence type="ECO:0000256" key="4">
    <source>
        <dbReference type="ARBA" id="ARBA00009578"/>
    </source>
</evidence>
<dbReference type="PROSITE" id="PS50855">
    <property type="entry name" value="COX1"/>
    <property type="match status" value="1"/>
</dbReference>
<evidence type="ECO:0000256" key="21">
    <source>
        <dbReference type="ARBA" id="ARBA00032435"/>
    </source>
</evidence>
<evidence type="ECO:0000256" key="26">
    <source>
        <dbReference type="SAM" id="Phobius"/>
    </source>
</evidence>
<feature type="transmembrane region" description="Helical" evidence="26">
    <location>
        <begin position="73"/>
        <end position="90"/>
    </location>
</feature>
<evidence type="ECO:0000256" key="16">
    <source>
        <dbReference type="ARBA" id="ARBA00023008"/>
    </source>
</evidence>
<dbReference type="GO" id="GO:0015990">
    <property type="term" value="P:electron transport coupled proton transport"/>
    <property type="evidence" value="ECO:0007669"/>
    <property type="project" value="TreeGrafter"/>
</dbReference>
<feature type="transmembrane region" description="Helical" evidence="26">
    <location>
        <begin position="445"/>
        <end position="466"/>
    </location>
</feature>
<comment type="cofactor">
    <cofactor evidence="1">
        <name>heme b</name>
        <dbReference type="ChEBI" id="CHEBI:60344"/>
    </cofactor>
</comment>
<protein>
    <recommendedName>
        <fullName evidence="6">Cytochrome bo(3) ubiquinol oxidase subunit 1</fullName>
        <ecNumber evidence="5">7.1.1.3</ecNumber>
    </recommendedName>
    <alternativeName>
        <fullName evidence="20">Cytochrome o ubiquinol oxidase subunit 1</fullName>
    </alternativeName>
    <alternativeName>
        <fullName evidence="18">Oxidase bo(3) subunit 1</fullName>
    </alternativeName>
    <alternativeName>
        <fullName evidence="21">Ubiquinol oxidase polypeptide I</fullName>
    </alternativeName>
    <alternativeName>
        <fullName evidence="19">Ubiquinol oxidase subunit 1</fullName>
    </alternativeName>
</protein>
<dbReference type="EMBL" id="CP067393">
    <property type="protein sequence ID" value="QQP85845.1"/>
    <property type="molecule type" value="Genomic_DNA"/>
</dbReference>
<dbReference type="GO" id="GO:0016682">
    <property type="term" value="F:oxidoreductase activity, acting on diphenols and related substances as donors, oxygen as acceptor"/>
    <property type="evidence" value="ECO:0007669"/>
    <property type="project" value="InterPro"/>
</dbReference>
<evidence type="ECO:0000256" key="8">
    <source>
        <dbReference type="ARBA" id="ARBA00022475"/>
    </source>
</evidence>
<feature type="transmembrane region" description="Helical" evidence="26">
    <location>
        <begin position="249"/>
        <end position="275"/>
    </location>
</feature>
<evidence type="ECO:0000313" key="29">
    <source>
        <dbReference type="Proteomes" id="UP000595278"/>
    </source>
</evidence>
<dbReference type="GO" id="GO:0009060">
    <property type="term" value="P:aerobic respiration"/>
    <property type="evidence" value="ECO:0007669"/>
    <property type="project" value="InterPro"/>
</dbReference>
<comment type="cofactor">
    <cofactor evidence="2">
        <name>Cu(2+)</name>
        <dbReference type="ChEBI" id="CHEBI:29036"/>
    </cofactor>
</comment>
<dbReference type="EC" id="7.1.1.3" evidence="5"/>
<evidence type="ECO:0000256" key="23">
    <source>
        <dbReference type="ARBA" id="ARBA00034513"/>
    </source>
</evidence>
<comment type="subcellular location">
    <subcellularLocation>
        <location evidence="3">Cell membrane</location>
        <topology evidence="3">Multi-pass membrane protein</topology>
    </subcellularLocation>
</comment>
<evidence type="ECO:0000256" key="3">
    <source>
        <dbReference type="ARBA" id="ARBA00004651"/>
    </source>
</evidence>
<dbReference type="GO" id="GO:0004129">
    <property type="term" value="F:cytochrome-c oxidase activity"/>
    <property type="evidence" value="ECO:0007669"/>
    <property type="project" value="InterPro"/>
</dbReference>
<proteinExistence type="inferred from homology"/>
<evidence type="ECO:0000256" key="12">
    <source>
        <dbReference type="ARBA" id="ARBA00022723"/>
    </source>
</evidence>
<feature type="transmembrane region" description="Helical" evidence="26">
    <location>
        <begin position="214"/>
        <end position="237"/>
    </location>
</feature>
<sequence>MSGFHSGDLNPDKYNNLTGYLSLDAIPTNEPIVMWTIGVVLVLGVVALALITFMGWWKPLWKDWLTSVDHKKIGIMYIVVSVLMLVRGFADALMMRTHQAMAAATPHVDGVTAGYLPPDHYNQIFTAHGVIMIFFMATPLLFGLMNILLPQQIGARDVAFPFLNNFGFWLTVAGVIVCNISLGVGDFATGGWLAYAPEMGLEGAPTVGMNYYLWSLQLSGVATTIGAINFIVTIFKMRAPGMTLMQMPIFTWTCLAANILAACIFPILTVAYALLTLDRYFDYHFFTNHMGGNAKMYINLVWAWGHPEVYFLVLPAFGIYSEIVPVFSGKPLFGYKTMVYATVAIIVLSLLVWGHHFFTMGAGGNVNAFFGVMTMIIAIPTGVKVFNWIFTMYEGRVRFTSPMYWIVGALVTFTIGGMTGVMLSVPPIDFVVHNSLFLVAHFHNTIIGGVVFGYLAGVVFWFPKWFGFKMNEKLGKCAFWGWLIGFYLSFMPLYALGFMGLTRRMSQFQTTEYATYFIIAMIGSFFILIGTVCLILSLLVGIIQRNQTRDLTGDSWGDGRSLEWSISSPPPIYNFAVIPKIYGIDAFHKLKEKGEAYKRPEKYEAIHMPKNTGVGTIIGILTAIWGFAIVWHIWWLTIVGFGLAVLTYIIYTFSDDTDYYIPAEEVERIENERFENLAKAGIKS</sequence>
<feature type="transmembrane region" description="Helical" evidence="26">
    <location>
        <begin position="32"/>
        <end position="53"/>
    </location>
</feature>
<feature type="transmembrane region" description="Helical" evidence="26">
    <location>
        <begin position="402"/>
        <end position="425"/>
    </location>
</feature>
<evidence type="ECO:0000256" key="19">
    <source>
        <dbReference type="ARBA" id="ARBA00031883"/>
    </source>
</evidence>
<feature type="transmembrane region" description="Helical" evidence="26">
    <location>
        <begin position="633"/>
        <end position="651"/>
    </location>
</feature>
<dbReference type="RefSeq" id="WP_201092957.1">
    <property type="nucleotide sequence ID" value="NZ_CP067393.1"/>
</dbReference>
<keyword evidence="16" id="KW-0186">Copper</keyword>
<name>A0A974NFI3_9GAMM</name>
<dbReference type="GO" id="GO:0020037">
    <property type="term" value="F:heme binding"/>
    <property type="evidence" value="ECO:0007669"/>
    <property type="project" value="InterPro"/>
</dbReference>
<evidence type="ECO:0000256" key="15">
    <source>
        <dbReference type="ARBA" id="ARBA00023004"/>
    </source>
</evidence>
<keyword evidence="10 25" id="KW-0679">Respiratory chain</keyword>
<dbReference type="GO" id="GO:0009486">
    <property type="term" value="F:cytochrome bo3 ubiquinol oxidase activity"/>
    <property type="evidence" value="ECO:0007669"/>
    <property type="project" value="UniProtKB-EC"/>
</dbReference>
<reference evidence="28 29" key="1">
    <citation type="submission" date="2021-01" db="EMBL/GenBank/DDBJ databases">
        <title>Entomomonas sp. F2A isolated from a house cricket (Acheta domesticus).</title>
        <authorList>
            <person name="Spergser J."/>
            <person name="Busse H.-J."/>
        </authorList>
    </citation>
    <scope>NUCLEOTIDE SEQUENCE [LARGE SCALE GENOMIC DNA]</scope>
    <source>
        <strain evidence="28 29">F2A</strain>
    </source>
</reference>
<keyword evidence="29" id="KW-1185">Reference proteome</keyword>
<dbReference type="AlphaFoldDB" id="A0A974NFI3"/>
<evidence type="ECO:0000256" key="9">
    <source>
        <dbReference type="ARBA" id="ARBA00022617"/>
    </source>
</evidence>
<evidence type="ECO:0000256" key="6">
    <source>
        <dbReference type="ARBA" id="ARBA00014691"/>
    </source>
</evidence>
<dbReference type="Proteomes" id="UP000595278">
    <property type="component" value="Chromosome"/>
</dbReference>
<keyword evidence="13 25" id="KW-0249">Electron transport</keyword>
<evidence type="ECO:0000256" key="5">
    <source>
        <dbReference type="ARBA" id="ARBA00012941"/>
    </source>
</evidence>
<keyword evidence="12" id="KW-0479">Metal-binding</keyword>
<organism evidence="28 29">
    <name type="scientific">Entomomonas asaccharolytica</name>
    <dbReference type="NCBI Taxonomy" id="2785331"/>
    <lineage>
        <taxon>Bacteria</taxon>
        <taxon>Pseudomonadati</taxon>
        <taxon>Pseudomonadota</taxon>
        <taxon>Gammaproteobacteria</taxon>
        <taxon>Pseudomonadales</taxon>
        <taxon>Pseudomonadaceae</taxon>
        <taxon>Entomomonas</taxon>
    </lineage>
</organism>
<keyword evidence="14 26" id="KW-1133">Transmembrane helix</keyword>
<dbReference type="GO" id="GO:0005886">
    <property type="term" value="C:plasma membrane"/>
    <property type="evidence" value="ECO:0007669"/>
    <property type="project" value="UniProtKB-SubCell"/>
</dbReference>
<evidence type="ECO:0000256" key="14">
    <source>
        <dbReference type="ARBA" id="ARBA00022989"/>
    </source>
</evidence>
<evidence type="ECO:0000256" key="10">
    <source>
        <dbReference type="ARBA" id="ARBA00022660"/>
    </source>
</evidence>
<keyword evidence="17 26" id="KW-0472">Membrane</keyword>
<dbReference type="GO" id="GO:0046872">
    <property type="term" value="F:metal ion binding"/>
    <property type="evidence" value="ECO:0007669"/>
    <property type="project" value="UniProtKB-KW"/>
</dbReference>
<keyword evidence="7 25" id="KW-0813">Transport</keyword>
<evidence type="ECO:0000256" key="2">
    <source>
        <dbReference type="ARBA" id="ARBA00001973"/>
    </source>
</evidence>
<feature type="transmembrane region" description="Helical" evidence="26">
    <location>
        <begin position="124"/>
        <end position="145"/>
    </location>
</feature>
<dbReference type="CDD" id="cd01662">
    <property type="entry name" value="Ubiquinol_Oxidase_I"/>
    <property type="match status" value="1"/>
</dbReference>
<feature type="transmembrane region" description="Helical" evidence="26">
    <location>
        <begin position="513"/>
        <end position="540"/>
    </location>
</feature>
<evidence type="ECO:0000256" key="18">
    <source>
        <dbReference type="ARBA" id="ARBA00030075"/>
    </source>
</evidence>
<dbReference type="SUPFAM" id="SSF81442">
    <property type="entry name" value="Cytochrome c oxidase subunit I-like"/>
    <property type="match status" value="1"/>
</dbReference>
<dbReference type="KEGG" id="eaz:JHT90_00860"/>
<evidence type="ECO:0000256" key="11">
    <source>
        <dbReference type="ARBA" id="ARBA00022692"/>
    </source>
</evidence>
<dbReference type="InterPro" id="IPR000883">
    <property type="entry name" value="Cyt_C_Oxase_1"/>
</dbReference>
<keyword evidence="8" id="KW-1003">Cell membrane</keyword>
<evidence type="ECO:0000256" key="22">
    <source>
        <dbReference type="ARBA" id="ARBA00034455"/>
    </source>
</evidence>
<evidence type="ECO:0000259" key="27">
    <source>
        <dbReference type="PROSITE" id="PS50855"/>
    </source>
</evidence>
<keyword evidence="9 25" id="KW-0349">Heme</keyword>
<evidence type="ECO:0000313" key="28">
    <source>
        <dbReference type="EMBL" id="QQP85845.1"/>
    </source>
</evidence>
<dbReference type="PANTHER" id="PTHR10422">
    <property type="entry name" value="CYTOCHROME C OXIDASE SUBUNIT 1"/>
    <property type="match status" value="1"/>
</dbReference>
<dbReference type="PANTHER" id="PTHR10422:SF35">
    <property type="entry name" value="CYTOCHROME BO(3) UBIQUINOL OXIDASE SUBUNIT 1"/>
    <property type="match status" value="1"/>
</dbReference>
<comment type="similarity">
    <text evidence="4 25">Belongs to the heme-copper respiratory oxidase family.</text>
</comment>
<evidence type="ECO:0000256" key="24">
    <source>
        <dbReference type="ARBA" id="ARBA00048190"/>
    </source>
</evidence>
<keyword evidence="15" id="KW-0408">Iron</keyword>
<dbReference type="PROSITE" id="PS00077">
    <property type="entry name" value="COX1_CUB"/>
    <property type="match status" value="1"/>
</dbReference>
<feature type="transmembrane region" description="Helical" evidence="26">
    <location>
        <begin position="608"/>
        <end position="627"/>
    </location>
</feature>
<comment type="catalytic activity">
    <reaction evidence="24">
        <text>2 a ubiquinol + O2 + n H(+)(in) = 2 a ubiquinone + 2 H2O + n H(+)(out)</text>
        <dbReference type="Rhea" id="RHEA:30251"/>
        <dbReference type="Rhea" id="RHEA-COMP:9565"/>
        <dbReference type="Rhea" id="RHEA-COMP:9566"/>
        <dbReference type="ChEBI" id="CHEBI:15377"/>
        <dbReference type="ChEBI" id="CHEBI:15378"/>
        <dbReference type="ChEBI" id="CHEBI:15379"/>
        <dbReference type="ChEBI" id="CHEBI:16389"/>
        <dbReference type="ChEBI" id="CHEBI:17976"/>
        <dbReference type="EC" id="7.1.1.3"/>
    </reaction>
</comment>
<feature type="transmembrane region" description="Helical" evidence="26">
    <location>
        <begin position="339"/>
        <end position="356"/>
    </location>
</feature>